<reference evidence="1" key="1">
    <citation type="submission" date="2012-03" db="EMBL/GenBank/DDBJ databases">
        <title>Complete sequence of Fervidobacterium pennivorans DSM 9078.</title>
        <authorList>
            <consortium name="US DOE Joint Genome Institute"/>
            <person name="Lucas S."/>
            <person name="Han J."/>
            <person name="Lapidus A."/>
            <person name="Cheng J.-F."/>
            <person name="Goodwin L."/>
            <person name="Pitluck S."/>
            <person name="Peters L."/>
            <person name="Ovchinnikova G."/>
            <person name="Lu M."/>
            <person name="Detter J.C."/>
            <person name="Han C."/>
            <person name="Tapia R."/>
            <person name="Land M."/>
            <person name="Hauser L."/>
            <person name="Kyrpides N."/>
            <person name="Ivanova N."/>
            <person name="Pagani I."/>
            <person name="Noll K.M."/>
            <person name="Woyke T."/>
        </authorList>
    </citation>
    <scope>NUCLEOTIDE SEQUENCE</scope>
    <source>
        <strain evidence="1">DSM 9078</strain>
    </source>
</reference>
<dbReference type="EMBL" id="CP003260">
    <property type="protein sequence ID" value="AFG34701.1"/>
    <property type="molecule type" value="Genomic_DNA"/>
</dbReference>
<sequence length="166" mass="19665">MASETIILRLDKVKNERLEEIIDSLKKIYPQIRKIKVYLLAGFYGYYLGERKPSQGEKIDVSRGEFLEKSEYKDFNLYIKAIYELALKENENKGVEGRQRTMKDMYSLFEEYVNAGVDKLSELFQRANKPEEFLEELELEIQKSYESLGLKYFEQEAQSEYGHEEV</sequence>
<dbReference type="PATRIC" id="fig|771875.3.peg.577"/>
<dbReference type="KEGG" id="fpe:Ferpe_0567"/>
<dbReference type="OrthoDB" id="49618at2"/>
<dbReference type="STRING" id="771875.Ferpe_0567"/>
<keyword evidence="2" id="KW-1185">Reference proteome</keyword>
<dbReference type="RefSeq" id="WP_014451166.1">
    <property type="nucleotide sequence ID" value="NC_017095.1"/>
</dbReference>
<dbReference type="AlphaFoldDB" id="H9UB08"/>
<dbReference type="HOGENOM" id="CLU_1739641_0_0_0"/>
<gene>
    <name evidence="1" type="ordered locus">Ferpe_0567</name>
</gene>
<name>H9UB08_FERPD</name>
<proteinExistence type="predicted"/>
<dbReference type="Proteomes" id="UP000007384">
    <property type="component" value="Chromosome"/>
</dbReference>
<evidence type="ECO:0000313" key="2">
    <source>
        <dbReference type="Proteomes" id="UP000007384"/>
    </source>
</evidence>
<accession>H9UB08</accession>
<protein>
    <submittedName>
        <fullName evidence="1">Uncharacterized protein</fullName>
    </submittedName>
</protein>
<organism evidence="1 2">
    <name type="scientific">Fervidobacterium pennivorans (strain DSM 9078 / Ven5)</name>
    <dbReference type="NCBI Taxonomy" id="771875"/>
    <lineage>
        <taxon>Bacteria</taxon>
        <taxon>Thermotogati</taxon>
        <taxon>Thermotogota</taxon>
        <taxon>Thermotogae</taxon>
        <taxon>Thermotogales</taxon>
        <taxon>Fervidobacteriaceae</taxon>
        <taxon>Fervidobacterium</taxon>
    </lineage>
</organism>
<evidence type="ECO:0000313" key="1">
    <source>
        <dbReference type="EMBL" id="AFG34701.1"/>
    </source>
</evidence>